<keyword evidence="2" id="KW-1185">Reference proteome</keyword>
<dbReference type="Proteomes" id="UP001055013">
    <property type="component" value="Unassembled WGS sequence"/>
</dbReference>
<reference evidence="1" key="1">
    <citation type="submission" date="2021-09" db="EMBL/GenBank/DDBJ databases">
        <title>Isolation and characterization of 3-chlorobenzoate degrading bacteria from soils in Shizuoka.</title>
        <authorList>
            <person name="Ifat A."/>
            <person name="Ogawa N."/>
            <person name="Kimbara K."/>
            <person name="Moriuchi R."/>
            <person name="Dohra H."/>
            <person name="Shintani M."/>
        </authorList>
    </citation>
    <scope>NUCLEOTIDE SEQUENCE</scope>
    <source>
        <strain evidence="1">19CS2-2</strain>
    </source>
</reference>
<protein>
    <submittedName>
        <fullName evidence="1">Uncharacterized protein</fullName>
    </submittedName>
</protein>
<dbReference type="EMBL" id="BPUR01000052">
    <property type="protein sequence ID" value="GJH22774.1"/>
    <property type="molecule type" value="Genomic_DNA"/>
</dbReference>
<accession>A0ACB5R6Q9</accession>
<name>A0ACB5R6Q9_9BURK</name>
<proteinExistence type="predicted"/>
<evidence type="ECO:0000313" key="1">
    <source>
        <dbReference type="EMBL" id="GJH22774.1"/>
    </source>
</evidence>
<sequence length="137" mass="15209">MKKLLLFFIGIGLLGALIGSHTPTTPEAQQAAQQEAAKDNAERDMRIEIRRGADAIRDGMRDPDSFKLEAAAKNKKTGMICYQFRARNGFGGMNRDASMYSTAGNGKWFYSSTPGFKARWAKECVGPDLWVMPPELF</sequence>
<organism evidence="1 2">
    <name type="scientific">Caballeronia novacaledonica</name>
    <dbReference type="NCBI Taxonomy" id="1544861"/>
    <lineage>
        <taxon>Bacteria</taxon>
        <taxon>Pseudomonadati</taxon>
        <taxon>Pseudomonadota</taxon>
        <taxon>Betaproteobacteria</taxon>
        <taxon>Burkholderiales</taxon>
        <taxon>Burkholderiaceae</taxon>
        <taxon>Caballeronia</taxon>
    </lineage>
</organism>
<evidence type="ECO:0000313" key="2">
    <source>
        <dbReference type="Proteomes" id="UP001055013"/>
    </source>
</evidence>
<comment type="caution">
    <text evidence="1">The sequence shown here is derived from an EMBL/GenBank/DDBJ whole genome shotgun (WGS) entry which is preliminary data.</text>
</comment>
<gene>
    <name evidence="1" type="ORF">CBA19CS22_39550</name>
</gene>